<feature type="signal peptide" evidence="1">
    <location>
        <begin position="1"/>
        <end position="26"/>
    </location>
</feature>
<sequence>MRTPIRAAVVAIASAAAVSAPAAAHAVPSPARPFATVTALLGTYDFGRAAVIGRAGKQAGAWKSYTVRSGFAGDDLTVTYKPRIIPLRSEKQIYTAAFNESRDAEAECRKVGDDGVARKVWVSFRCRTGFAPSYTLLVR</sequence>
<accession>A0ABT6WGQ9</accession>
<dbReference type="Proteomes" id="UP001241758">
    <property type="component" value="Unassembled WGS sequence"/>
</dbReference>
<name>A0ABT6WGQ9_9ACTN</name>
<proteinExistence type="predicted"/>
<comment type="caution">
    <text evidence="2">The sequence shown here is derived from an EMBL/GenBank/DDBJ whole genome shotgun (WGS) entry which is preliminary data.</text>
</comment>
<evidence type="ECO:0000313" key="3">
    <source>
        <dbReference type="Proteomes" id="UP001241758"/>
    </source>
</evidence>
<gene>
    <name evidence="2" type="ORF">QLQ12_09850</name>
</gene>
<evidence type="ECO:0000313" key="2">
    <source>
        <dbReference type="EMBL" id="MDI6098902.1"/>
    </source>
</evidence>
<keyword evidence="3" id="KW-1185">Reference proteome</keyword>
<organism evidence="2 3">
    <name type="scientific">Actinoplanes sandaracinus</name>
    <dbReference type="NCBI Taxonomy" id="3045177"/>
    <lineage>
        <taxon>Bacteria</taxon>
        <taxon>Bacillati</taxon>
        <taxon>Actinomycetota</taxon>
        <taxon>Actinomycetes</taxon>
        <taxon>Micromonosporales</taxon>
        <taxon>Micromonosporaceae</taxon>
        <taxon>Actinoplanes</taxon>
    </lineage>
</organism>
<protein>
    <submittedName>
        <fullName evidence="2">Uncharacterized protein</fullName>
    </submittedName>
</protein>
<keyword evidence="1" id="KW-0732">Signal</keyword>
<evidence type="ECO:0000256" key="1">
    <source>
        <dbReference type="SAM" id="SignalP"/>
    </source>
</evidence>
<feature type="chain" id="PRO_5046351485" evidence="1">
    <location>
        <begin position="27"/>
        <end position="139"/>
    </location>
</feature>
<reference evidence="2 3" key="1">
    <citation type="submission" date="2023-05" db="EMBL/GenBank/DDBJ databases">
        <title>Actinoplanes sp. NEAU-A12 genome sequencing.</title>
        <authorList>
            <person name="Wang Z.-S."/>
        </authorList>
    </citation>
    <scope>NUCLEOTIDE SEQUENCE [LARGE SCALE GENOMIC DNA]</scope>
    <source>
        <strain evidence="2 3">NEAU-A12</strain>
    </source>
</reference>
<dbReference type="EMBL" id="JASCTH010000005">
    <property type="protein sequence ID" value="MDI6098902.1"/>
    <property type="molecule type" value="Genomic_DNA"/>
</dbReference>
<dbReference type="RefSeq" id="WP_282758803.1">
    <property type="nucleotide sequence ID" value="NZ_JASCTH010000005.1"/>
</dbReference>